<organism evidence="3 4">
    <name type="scientific">Dendrobium nobile</name>
    <name type="common">Orchid</name>
    <dbReference type="NCBI Taxonomy" id="94219"/>
    <lineage>
        <taxon>Eukaryota</taxon>
        <taxon>Viridiplantae</taxon>
        <taxon>Streptophyta</taxon>
        <taxon>Embryophyta</taxon>
        <taxon>Tracheophyta</taxon>
        <taxon>Spermatophyta</taxon>
        <taxon>Magnoliopsida</taxon>
        <taxon>Liliopsida</taxon>
        <taxon>Asparagales</taxon>
        <taxon>Orchidaceae</taxon>
        <taxon>Epidendroideae</taxon>
        <taxon>Malaxideae</taxon>
        <taxon>Dendrobiinae</taxon>
        <taxon>Dendrobium</taxon>
    </lineage>
</organism>
<dbReference type="InterPro" id="IPR034360">
    <property type="entry name" value="Vip1-like_RRM_plant"/>
</dbReference>
<dbReference type="PANTHER" id="PTHR32343">
    <property type="entry name" value="SERINE/ARGININE-RICH SPLICING FACTOR"/>
    <property type="match status" value="1"/>
</dbReference>
<name>A0A8T3ASV2_DENNO</name>
<dbReference type="CDD" id="cd12269">
    <property type="entry name" value="RRM_Vip1_like"/>
    <property type="match status" value="1"/>
</dbReference>
<evidence type="ECO:0000259" key="2">
    <source>
        <dbReference type="PROSITE" id="PS50102"/>
    </source>
</evidence>
<dbReference type="GO" id="GO:0003723">
    <property type="term" value="F:RNA binding"/>
    <property type="evidence" value="ECO:0007669"/>
    <property type="project" value="UniProtKB-UniRule"/>
</dbReference>
<comment type="caution">
    <text evidence="3">The sequence shown here is derived from an EMBL/GenBank/DDBJ whole genome shotgun (WGS) entry which is preliminary data.</text>
</comment>
<dbReference type="OrthoDB" id="7763451at2759"/>
<reference evidence="3" key="1">
    <citation type="journal article" date="2022" name="Front. Genet.">
        <title>Chromosome-Scale Assembly of the Dendrobium nobile Genome Provides Insights Into the Molecular Mechanism of the Biosynthesis of the Medicinal Active Ingredient of Dendrobium.</title>
        <authorList>
            <person name="Xu Q."/>
            <person name="Niu S.-C."/>
            <person name="Li K.-L."/>
            <person name="Zheng P.-J."/>
            <person name="Zhang X.-J."/>
            <person name="Jia Y."/>
            <person name="Liu Y."/>
            <person name="Niu Y.-X."/>
            <person name="Yu L.-H."/>
            <person name="Chen D.-F."/>
            <person name="Zhang G.-Q."/>
        </authorList>
    </citation>
    <scope>NUCLEOTIDE SEQUENCE</scope>
    <source>
        <tissue evidence="3">Leaf</tissue>
    </source>
</reference>
<feature type="domain" description="RRM" evidence="2">
    <location>
        <begin position="126"/>
        <end position="195"/>
    </location>
</feature>
<evidence type="ECO:0000313" key="3">
    <source>
        <dbReference type="EMBL" id="KAI0499200.1"/>
    </source>
</evidence>
<dbReference type="InterPro" id="IPR000504">
    <property type="entry name" value="RRM_dom"/>
</dbReference>
<dbReference type="Gene3D" id="3.30.70.330">
    <property type="match status" value="1"/>
</dbReference>
<dbReference type="SMR" id="A0A8T3ASV2"/>
<dbReference type="PROSITE" id="PS50102">
    <property type="entry name" value="RRM"/>
    <property type="match status" value="1"/>
</dbReference>
<dbReference type="PANTHER" id="PTHR32343:SF26">
    <property type="entry name" value="RNA-BINDING (RRM_RBD_RNP MOTIFS) FAMILY PROTEIN"/>
    <property type="match status" value="1"/>
</dbReference>
<keyword evidence="1" id="KW-0694">RNA-binding</keyword>
<proteinExistence type="predicted"/>
<evidence type="ECO:0000256" key="1">
    <source>
        <dbReference type="PROSITE-ProRule" id="PRU00176"/>
    </source>
</evidence>
<dbReference type="SMART" id="SM00360">
    <property type="entry name" value="RRM"/>
    <property type="match status" value="1"/>
</dbReference>
<gene>
    <name evidence="3" type="ORF">KFK09_020102</name>
</gene>
<dbReference type="AlphaFoldDB" id="A0A8T3ASV2"/>
<protein>
    <recommendedName>
        <fullName evidence="2">RRM domain-containing protein</fullName>
    </recommendedName>
</protein>
<dbReference type="EMBL" id="JAGYWB010000014">
    <property type="protein sequence ID" value="KAI0499200.1"/>
    <property type="molecule type" value="Genomic_DNA"/>
</dbReference>
<evidence type="ECO:0000313" key="4">
    <source>
        <dbReference type="Proteomes" id="UP000829196"/>
    </source>
</evidence>
<dbReference type="InterPro" id="IPR035979">
    <property type="entry name" value="RBD_domain_sf"/>
</dbReference>
<dbReference type="InterPro" id="IPR012677">
    <property type="entry name" value="Nucleotide-bd_a/b_plait_sf"/>
</dbReference>
<sequence>MRSSYLARRLLFPFTLHSCAIPLAVSSSFVRSTRGYKPKALFLSDSSSLSLVLSLLCFKSKLWDVYFQLADTDPSELYPSSSHASIILSIKALMIILLLLPCNFEMLKAVYCFYLMHRRFMSENLYIVEVSNLSPNATERDLYDFFSFSGVIEHIEIIRSGDYGSTGYVTFKEPHALETAVLLSGATIIDQQVCIARWGHHEESSSFWDQYSWRVDDNETMAHEDHFTTTPREAISMAQEVVKTMIAKGYVLGKDALSKAKAYDESYQVSATAASKVADMSRRIGLTDKINAGVDAICSIDERYHVMDTTKTVLSATGRTAAAVGNSIVNSSYFSAGALLVSDALSRAAKAAADLSERGARH</sequence>
<keyword evidence="4" id="KW-1185">Reference proteome</keyword>
<dbReference type="Pfam" id="PF00076">
    <property type="entry name" value="RRM_1"/>
    <property type="match status" value="1"/>
</dbReference>
<accession>A0A8T3ASV2</accession>
<dbReference type="Proteomes" id="UP000829196">
    <property type="component" value="Unassembled WGS sequence"/>
</dbReference>
<dbReference type="SUPFAM" id="SSF54928">
    <property type="entry name" value="RNA-binding domain, RBD"/>
    <property type="match status" value="1"/>
</dbReference>